<feature type="compositionally biased region" description="Basic residues" evidence="4">
    <location>
        <begin position="149"/>
        <end position="162"/>
    </location>
</feature>
<feature type="domain" description="RRM" evidence="5">
    <location>
        <begin position="38"/>
        <end position="116"/>
    </location>
</feature>
<evidence type="ECO:0000256" key="4">
    <source>
        <dbReference type="SAM" id="MobiDB-lite"/>
    </source>
</evidence>
<evidence type="ECO:0000259" key="5">
    <source>
        <dbReference type="PROSITE" id="PS50102"/>
    </source>
</evidence>
<dbReference type="InterPro" id="IPR035979">
    <property type="entry name" value="RBD_domain_sf"/>
</dbReference>
<dbReference type="InterPro" id="IPR000504">
    <property type="entry name" value="RRM_dom"/>
</dbReference>
<gene>
    <name evidence="6" type="primary">SR33</name>
    <name evidence="6" type="ORF">AXF42_Ash001524</name>
</gene>
<dbReference type="Proteomes" id="UP000236161">
    <property type="component" value="Unassembled WGS sequence"/>
</dbReference>
<feature type="compositionally biased region" description="Low complexity" evidence="4">
    <location>
        <begin position="175"/>
        <end position="184"/>
    </location>
</feature>
<organism evidence="6 7">
    <name type="scientific">Apostasia shenzhenica</name>
    <dbReference type="NCBI Taxonomy" id="1088818"/>
    <lineage>
        <taxon>Eukaryota</taxon>
        <taxon>Viridiplantae</taxon>
        <taxon>Streptophyta</taxon>
        <taxon>Embryophyta</taxon>
        <taxon>Tracheophyta</taxon>
        <taxon>Spermatophyta</taxon>
        <taxon>Magnoliopsida</taxon>
        <taxon>Liliopsida</taxon>
        <taxon>Asparagales</taxon>
        <taxon>Orchidaceae</taxon>
        <taxon>Apostasioideae</taxon>
        <taxon>Apostasia</taxon>
    </lineage>
</organism>
<evidence type="ECO:0000256" key="2">
    <source>
        <dbReference type="ARBA" id="ARBA00023187"/>
    </source>
</evidence>
<dbReference type="STRING" id="1088818.A0A2I0AAH4"/>
<reference evidence="6 7" key="1">
    <citation type="journal article" date="2017" name="Nature">
        <title>The Apostasia genome and the evolution of orchids.</title>
        <authorList>
            <person name="Zhang G.Q."/>
            <person name="Liu K.W."/>
            <person name="Li Z."/>
            <person name="Lohaus R."/>
            <person name="Hsiao Y.Y."/>
            <person name="Niu S.C."/>
            <person name="Wang J.Y."/>
            <person name="Lin Y.C."/>
            <person name="Xu Q."/>
            <person name="Chen L.J."/>
            <person name="Yoshida K."/>
            <person name="Fujiwara S."/>
            <person name="Wang Z.W."/>
            <person name="Zhang Y.Q."/>
            <person name="Mitsuda N."/>
            <person name="Wang M."/>
            <person name="Liu G.H."/>
            <person name="Pecoraro L."/>
            <person name="Huang H.X."/>
            <person name="Xiao X.J."/>
            <person name="Lin M."/>
            <person name="Wu X.Y."/>
            <person name="Wu W.L."/>
            <person name="Chen Y.Y."/>
            <person name="Chang S.B."/>
            <person name="Sakamoto S."/>
            <person name="Ohme-Takagi M."/>
            <person name="Yagi M."/>
            <person name="Zeng S.J."/>
            <person name="Shen C.Y."/>
            <person name="Yeh C.M."/>
            <person name="Luo Y.B."/>
            <person name="Tsai W.C."/>
            <person name="Van de Peer Y."/>
            <person name="Liu Z.J."/>
        </authorList>
    </citation>
    <scope>NUCLEOTIDE SEQUENCE [LARGE SCALE GENOMIC DNA]</scope>
    <source>
        <strain evidence="7">cv. Shenzhen</strain>
        <tissue evidence="6">Stem</tissue>
    </source>
</reference>
<dbReference type="Pfam" id="PF00076">
    <property type="entry name" value="RRM_1"/>
    <property type="match status" value="1"/>
</dbReference>
<dbReference type="Gene3D" id="3.30.70.330">
    <property type="match status" value="1"/>
</dbReference>
<name>A0A2I0AAH4_9ASPA</name>
<dbReference type="PROSITE" id="PS50102">
    <property type="entry name" value="RRM"/>
    <property type="match status" value="1"/>
</dbReference>
<dbReference type="SMART" id="SM00360">
    <property type="entry name" value="RRM"/>
    <property type="match status" value="1"/>
</dbReference>
<keyword evidence="7" id="KW-1185">Reference proteome</keyword>
<dbReference type="AlphaFoldDB" id="A0A2I0AAH4"/>
<feature type="region of interest" description="Disordered" evidence="4">
    <location>
        <begin position="1"/>
        <end position="37"/>
    </location>
</feature>
<keyword evidence="1" id="KW-0507">mRNA processing</keyword>
<dbReference type="GO" id="GO:0003723">
    <property type="term" value="F:RNA binding"/>
    <property type="evidence" value="ECO:0007669"/>
    <property type="project" value="UniProtKB-UniRule"/>
</dbReference>
<dbReference type="OrthoDB" id="439808at2759"/>
<dbReference type="InterPro" id="IPR050907">
    <property type="entry name" value="SRSF"/>
</dbReference>
<dbReference type="SUPFAM" id="SSF54928">
    <property type="entry name" value="RNA-binding domain, RBD"/>
    <property type="match status" value="1"/>
</dbReference>
<evidence type="ECO:0000313" key="6">
    <source>
        <dbReference type="EMBL" id="PKA52544.1"/>
    </source>
</evidence>
<evidence type="ECO:0000313" key="7">
    <source>
        <dbReference type="Proteomes" id="UP000236161"/>
    </source>
</evidence>
<sequence>MRGKGYSYSPSPPRGYRGRGRSPSPRGRYGGRSRDLPTSLLVRNLRHDCRPEDLRKPFGQFGPLKDIYLPRDYYTGEPRGFGFVQFVDPADAAEAKYQMDGQILLGRELTVVYAEENRKKPGDMRARERISRGRTYGYRRSPRPSRSPRCSRSRSPPRHSSRYSRSPRYARSRSRSASYHSPSPKRSGQEHSRSVSPEDKRNDQERSYSQSPYAAGSRSRSPIEDDDYARKDSRKGRSRS</sequence>
<feature type="compositionally biased region" description="Basic and acidic residues" evidence="4">
    <location>
        <begin position="187"/>
        <end position="206"/>
    </location>
</feature>
<accession>A0A2I0AAH4</accession>
<keyword evidence="3" id="KW-0694">RNA-binding</keyword>
<proteinExistence type="predicted"/>
<dbReference type="InterPro" id="IPR012677">
    <property type="entry name" value="Nucleotide-bd_a/b_plait_sf"/>
</dbReference>
<dbReference type="EMBL" id="KZ452001">
    <property type="protein sequence ID" value="PKA52544.1"/>
    <property type="molecule type" value="Genomic_DNA"/>
</dbReference>
<feature type="compositionally biased region" description="Basic and acidic residues" evidence="4">
    <location>
        <begin position="118"/>
        <end position="131"/>
    </location>
</feature>
<dbReference type="GO" id="GO:0006397">
    <property type="term" value="P:mRNA processing"/>
    <property type="evidence" value="ECO:0007669"/>
    <property type="project" value="UniProtKB-KW"/>
</dbReference>
<protein>
    <submittedName>
        <fullName evidence="6">Serine/arginine-rich splicing factor 33</fullName>
    </submittedName>
</protein>
<feature type="region of interest" description="Disordered" evidence="4">
    <location>
        <begin position="118"/>
        <end position="240"/>
    </location>
</feature>
<dbReference type="PANTHER" id="PTHR23147">
    <property type="entry name" value="SERINE/ARGININE RICH SPLICING FACTOR"/>
    <property type="match status" value="1"/>
</dbReference>
<evidence type="ECO:0000256" key="1">
    <source>
        <dbReference type="ARBA" id="ARBA00022664"/>
    </source>
</evidence>
<keyword evidence="2" id="KW-0508">mRNA splicing</keyword>
<dbReference type="GO" id="GO:0008380">
    <property type="term" value="P:RNA splicing"/>
    <property type="evidence" value="ECO:0007669"/>
    <property type="project" value="UniProtKB-KW"/>
</dbReference>
<evidence type="ECO:0000256" key="3">
    <source>
        <dbReference type="PROSITE-ProRule" id="PRU00176"/>
    </source>
</evidence>